<dbReference type="InterPro" id="IPR012296">
    <property type="entry name" value="Nuclease_put_TT1808"/>
</dbReference>
<keyword evidence="2" id="KW-0378">Hydrolase</keyword>
<dbReference type="InterPro" id="IPR011335">
    <property type="entry name" value="Restrct_endonuc-II-like"/>
</dbReference>
<comment type="caution">
    <text evidence="2">The sequence shown here is derived from an EMBL/GenBank/DDBJ whole genome shotgun (WGS) entry which is preliminary data.</text>
</comment>
<dbReference type="EMBL" id="JADBEO010000020">
    <property type="protein sequence ID" value="MDR4307127.1"/>
    <property type="molecule type" value="Genomic_DNA"/>
</dbReference>
<evidence type="ECO:0000313" key="3">
    <source>
        <dbReference type="Proteomes" id="UP001181622"/>
    </source>
</evidence>
<accession>A0ABU1DG91</accession>
<evidence type="ECO:0000313" key="2">
    <source>
        <dbReference type="EMBL" id="MDR4307127.1"/>
    </source>
</evidence>
<reference evidence="2" key="1">
    <citation type="submission" date="2020-10" db="EMBL/GenBank/DDBJ databases">
        <authorList>
            <person name="Abbas A."/>
            <person name="Razzaq R."/>
            <person name="Waqas M."/>
            <person name="Abbas N."/>
            <person name="Nielsen T.K."/>
            <person name="Hansen L.H."/>
            <person name="Hussain S."/>
            <person name="Shahid M."/>
        </authorList>
    </citation>
    <scope>NUCLEOTIDE SEQUENCE</scope>
    <source>
        <strain evidence="2">S14</strain>
    </source>
</reference>
<keyword evidence="3" id="KW-1185">Reference proteome</keyword>
<dbReference type="SUPFAM" id="SSF52980">
    <property type="entry name" value="Restriction endonuclease-like"/>
    <property type="match status" value="1"/>
</dbReference>
<keyword evidence="2" id="KW-0540">Nuclease</keyword>
<gene>
    <name evidence="2" type="ORF">IHQ68_10900</name>
</gene>
<dbReference type="Pfam" id="PF05685">
    <property type="entry name" value="Uma2"/>
    <property type="match status" value="1"/>
</dbReference>
<dbReference type="PANTHER" id="PTHR36558">
    <property type="entry name" value="GLR1098 PROTEIN"/>
    <property type="match status" value="1"/>
</dbReference>
<dbReference type="InterPro" id="IPR008538">
    <property type="entry name" value="Uma2"/>
</dbReference>
<dbReference type="PANTHER" id="PTHR36558:SF1">
    <property type="entry name" value="RESTRICTION ENDONUCLEASE DOMAIN-CONTAINING PROTEIN-RELATED"/>
    <property type="match status" value="1"/>
</dbReference>
<feature type="domain" description="Putative restriction endonuclease" evidence="1">
    <location>
        <begin position="12"/>
        <end position="172"/>
    </location>
</feature>
<name>A0ABU1DG91_9HYPH</name>
<evidence type="ECO:0000259" key="1">
    <source>
        <dbReference type="Pfam" id="PF05685"/>
    </source>
</evidence>
<dbReference type="CDD" id="cd06260">
    <property type="entry name" value="DUF820-like"/>
    <property type="match status" value="1"/>
</dbReference>
<proteinExistence type="predicted"/>
<dbReference type="RefSeq" id="WP_309391666.1">
    <property type="nucleotide sequence ID" value="NZ_JADBEO010000020.1"/>
</dbReference>
<dbReference type="Gene3D" id="3.90.1570.10">
    <property type="entry name" value="tt1808, chain A"/>
    <property type="match status" value="1"/>
</dbReference>
<keyword evidence="2" id="KW-0255">Endonuclease</keyword>
<protein>
    <submittedName>
        <fullName evidence="2">Uma2 family endonuclease</fullName>
    </submittedName>
</protein>
<dbReference type="Proteomes" id="UP001181622">
    <property type="component" value="Unassembled WGS sequence"/>
</dbReference>
<sequence length="190" mass="21540">MGEPELKRMTADEFLVWQQSQDQNYELVDGLPVLPLKSMTGASHSHDQVVINLIREFATQLRRKPCKPTTDDIALRIPAGNVRRPDLMVECGEVDPKGAAAVEPRLAVEVLSRSTMGTDRIRKVEEYKTIPSLAYILLVDTERPQITFYERAEEGWTVRFIDELDAAIELPEIECRLLTRDIFEGLPFAG</sequence>
<organism evidence="2 3">
    <name type="scientific">Chelatococcus sambhunathii</name>
    <dbReference type="NCBI Taxonomy" id="363953"/>
    <lineage>
        <taxon>Bacteria</taxon>
        <taxon>Pseudomonadati</taxon>
        <taxon>Pseudomonadota</taxon>
        <taxon>Alphaproteobacteria</taxon>
        <taxon>Hyphomicrobiales</taxon>
        <taxon>Chelatococcaceae</taxon>
        <taxon>Chelatococcus</taxon>
    </lineage>
</organism>
<dbReference type="GO" id="GO:0004519">
    <property type="term" value="F:endonuclease activity"/>
    <property type="evidence" value="ECO:0007669"/>
    <property type="project" value="UniProtKB-KW"/>
</dbReference>